<protein>
    <submittedName>
        <fullName evidence="1">Uncharacterized protein</fullName>
    </submittedName>
</protein>
<dbReference type="AlphaFoldDB" id="A0AAN8WPU6"/>
<reference evidence="1 2" key="1">
    <citation type="submission" date="2023-11" db="EMBL/GenBank/DDBJ databases">
        <title>Halocaridina rubra genome assembly.</title>
        <authorList>
            <person name="Smith C."/>
        </authorList>
    </citation>
    <scope>NUCLEOTIDE SEQUENCE [LARGE SCALE GENOMIC DNA]</scope>
    <source>
        <strain evidence="1">EP-1</strain>
        <tissue evidence="1">Whole</tissue>
    </source>
</reference>
<sequence>MKNNLQDIYKWTNPNCQCSGMKFGGKCSCSYTKSLKARFNAITGVQLGGEKEEELEELLPSVEFSEGANGFLCAEGDCVNDEIGG</sequence>
<accession>A0AAN8WPU6</accession>
<evidence type="ECO:0000313" key="1">
    <source>
        <dbReference type="EMBL" id="KAK7066033.1"/>
    </source>
</evidence>
<name>A0AAN8WPU6_HALRR</name>
<organism evidence="1 2">
    <name type="scientific">Halocaridina rubra</name>
    <name type="common">Hawaiian red shrimp</name>
    <dbReference type="NCBI Taxonomy" id="373956"/>
    <lineage>
        <taxon>Eukaryota</taxon>
        <taxon>Metazoa</taxon>
        <taxon>Ecdysozoa</taxon>
        <taxon>Arthropoda</taxon>
        <taxon>Crustacea</taxon>
        <taxon>Multicrustacea</taxon>
        <taxon>Malacostraca</taxon>
        <taxon>Eumalacostraca</taxon>
        <taxon>Eucarida</taxon>
        <taxon>Decapoda</taxon>
        <taxon>Pleocyemata</taxon>
        <taxon>Caridea</taxon>
        <taxon>Atyoidea</taxon>
        <taxon>Atyidae</taxon>
        <taxon>Halocaridina</taxon>
    </lineage>
</organism>
<proteinExistence type="predicted"/>
<comment type="caution">
    <text evidence="1">The sequence shown here is derived from an EMBL/GenBank/DDBJ whole genome shotgun (WGS) entry which is preliminary data.</text>
</comment>
<evidence type="ECO:0000313" key="2">
    <source>
        <dbReference type="Proteomes" id="UP001381693"/>
    </source>
</evidence>
<feature type="non-terminal residue" evidence="1">
    <location>
        <position position="85"/>
    </location>
</feature>
<keyword evidence="2" id="KW-1185">Reference proteome</keyword>
<gene>
    <name evidence="1" type="ORF">SK128_011610</name>
</gene>
<dbReference type="Proteomes" id="UP001381693">
    <property type="component" value="Unassembled WGS sequence"/>
</dbReference>
<dbReference type="EMBL" id="JAXCGZ010019517">
    <property type="protein sequence ID" value="KAK7066033.1"/>
    <property type="molecule type" value="Genomic_DNA"/>
</dbReference>